<dbReference type="STRING" id="1195246.AGRI_12386"/>
<gene>
    <name evidence="1" type="ORF">AGRI_12386</name>
</gene>
<dbReference type="PATRIC" id="fig|1195246.3.peg.2455"/>
<organism evidence="1 2">
    <name type="scientific">Alishewanella agri BL06</name>
    <dbReference type="NCBI Taxonomy" id="1195246"/>
    <lineage>
        <taxon>Bacteria</taxon>
        <taxon>Pseudomonadati</taxon>
        <taxon>Pseudomonadota</taxon>
        <taxon>Gammaproteobacteria</taxon>
        <taxon>Alteromonadales</taxon>
        <taxon>Alteromonadaceae</taxon>
        <taxon>Alishewanella</taxon>
    </lineage>
</organism>
<reference evidence="1 2" key="1">
    <citation type="journal article" date="2012" name="J. Bacteriol.">
        <title>Genome Sequence of Pectin-Degrading Alishewanella agri, Isolated from Landfill Soil.</title>
        <authorList>
            <person name="Kim J."/>
            <person name="Jung J."/>
            <person name="Sung J.S."/>
            <person name="Chun J."/>
            <person name="Park W."/>
        </authorList>
    </citation>
    <scope>NUCLEOTIDE SEQUENCE [LARGE SCALE GENOMIC DNA]</scope>
    <source>
        <strain evidence="1 2">BL06</strain>
    </source>
</reference>
<dbReference type="AlphaFoldDB" id="I8U3U1"/>
<protein>
    <recommendedName>
        <fullName evidence="3">Lipoprotein</fullName>
    </recommendedName>
</protein>
<dbReference type="PROSITE" id="PS51257">
    <property type="entry name" value="PROKAR_LIPOPROTEIN"/>
    <property type="match status" value="1"/>
</dbReference>
<dbReference type="RefSeq" id="WP_008985267.1">
    <property type="nucleotide sequence ID" value="NZ_AKKU01000025.1"/>
</dbReference>
<evidence type="ECO:0000313" key="1">
    <source>
        <dbReference type="EMBL" id="EIW88001.1"/>
    </source>
</evidence>
<evidence type="ECO:0000313" key="2">
    <source>
        <dbReference type="Proteomes" id="UP000035062"/>
    </source>
</evidence>
<name>I8U3U1_9ALTE</name>
<accession>I8U3U1</accession>
<comment type="caution">
    <text evidence="1">The sequence shown here is derived from an EMBL/GenBank/DDBJ whole genome shotgun (WGS) entry which is preliminary data.</text>
</comment>
<proteinExistence type="predicted"/>
<dbReference type="Proteomes" id="UP000035062">
    <property type="component" value="Unassembled WGS sequence"/>
</dbReference>
<dbReference type="EMBL" id="AKKU01000025">
    <property type="protein sequence ID" value="EIW88001.1"/>
    <property type="molecule type" value="Genomic_DNA"/>
</dbReference>
<keyword evidence="2" id="KW-1185">Reference proteome</keyword>
<evidence type="ECO:0008006" key="3">
    <source>
        <dbReference type="Google" id="ProtNLM"/>
    </source>
</evidence>
<sequence>MRISSALVVAVVMAAGLTGCTIRGPSVKVEPPKVIIPGVIVEGEKQGKHCPPGQAKKGKC</sequence>